<accession>A0ABN7PDV8</accession>
<evidence type="ECO:0000313" key="2">
    <source>
        <dbReference type="EMBL" id="CAG2065976.1"/>
    </source>
</evidence>
<keyword evidence="3" id="KW-1185">Reference proteome</keyword>
<name>A0ABN7PDV8_TIMPD</name>
<comment type="caution">
    <text evidence="2">The sequence shown here is derived from an EMBL/GenBank/DDBJ whole genome shotgun (WGS) entry which is preliminary data.</text>
</comment>
<proteinExistence type="predicted"/>
<feature type="region of interest" description="Disordered" evidence="1">
    <location>
        <begin position="143"/>
        <end position="197"/>
    </location>
</feature>
<sequence length="279" mass="29674">MFQELGSQPLPTISVTEDVDGNMASGHEGGRPRAVKLQKYCLQLASFAPHLNLCFKGNIVTPRSPPLLIKVSSLPHADENLQTALLPKTKAGVDGHLSLAHAPDIECRLSAVCSYSTWGAQSRHLYVGHGNSSSVGVSAATIAGSTSSTGSSSSSDSRSLRRKSGDDVALLQQVSHQVSQQVSHQSTLPASSPSRRPAIFDAFRPRSKSDASRAKKPGTLISQMKNVMQVAIGSKGRAGVTWWSRGRVSDFWVLGVWGSILGPGTDLSDCQNLPSQDVY</sequence>
<evidence type="ECO:0000256" key="1">
    <source>
        <dbReference type="SAM" id="MobiDB-lite"/>
    </source>
</evidence>
<feature type="compositionally biased region" description="Low complexity" evidence="1">
    <location>
        <begin position="172"/>
        <end position="186"/>
    </location>
</feature>
<dbReference type="EMBL" id="CAJPIN010048908">
    <property type="protein sequence ID" value="CAG2065976.1"/>
    <property type="molecule type" value="Genomic_DNA"/>
</dbReference>
<dbReference type="Proteomes" id="UP001153148">
    <property type="component" value="Unassembled WGS sequence"/>
</dbReference>
<gene>
    <name evidence="2" type="ORF">TPAB3V08_LOCUS12919</name>
</gene>
<protein>
    <submittedName>
        <fullName evidence="2">Uncharacterized protein</fullName>
    </submittedName>
</protein>
<organism evidence="2 3">
    <name type="scientific">Timema podura</name>
    <name type="common">Walking stick</name>
    <dbReference type="NCBI Taxonomy" id="61482"/>
    <lineage>
        <taxon>Eukaryota</taxon>
        <taxon>Metazoa</taxon>
        <taxon>Ecdysozoa</taxon>
        <taxon>Arthropoda</taxon>
        <taxon>Hexapoda</taxon>
        <taxon>Insecta</taxon>
        <taxon>Pterygota</taxon>
        <taxon>Neoptera</taxon>
        <taxon>Polyneoptera</taxon>
        <taxon>Phasmatodea</taxon>
        <taxon>Timematodea</taxon>
        <taxon>Timematoidea</taxon>
        <taxon>Timematidae</taxon>
        <taxon>Timema</taxon>
    </lineage>
</organism>
<feature type="compositionally biased region" description="Low complexity" evidence="1">
    <location>
        <begin position="143"/>
        <end position="157"/>
    </location>
</feature>
<feature type="compositionally biased region" description="Polar residues" evidence="1">
    <location>
        <begin position="1"/>
        <end position="15"/>
    </location>
</feature>
<feature type="region of interest" description="Disordered" evidence="1">
    <location>
        <begin position="1"/>
        <end position="30"/>
    </location>
</feature>
<evidence type="ECO:0000313" key="3">
    <source>
        <dbReference type="Proteomes" id="UP001153148"/>
    </source>
</evidence>
<reference evidence="2" key="1">
    <citation type="submission" date="2021-03" db="EMBL/GenBank/DDBJ databases">
        <authorList>
            <person name="Tran Van P."/>
        </authorList>
    </citation>
    <scope>NUCLEOTIDE SEQUENCE</scope>
</reference>